<dbReference type="InterPro" id="IPR000873">
    <property type="entry name" value="AMP-dep_synth/lig_dom"/>
</dbReference>
<proteinExistence type="inferred from homology"/>
<dbReference type="Proteomes" id="UP001165074">
    <property type="component" value="Unassembled WGS sequence"/>
</dbReference>
<dbReference type="PANTHER" id="PTHR43201">
    <property type="entry name" value="ACYL-COA SYNTHETASE"/>
    <property type="match status" value="1"/>
</dbReference>
<reference evidence="5" key="1">
    <citation type="submission" date="2023-03" db="EMBL/GenBank/DDBJ databases">
        <title>Actinoallomurus iriomotensis NBRC 103684.</title>
        <authorList>
            <person name="Ichikawa N."/>
            <person name="Sato H."/>
            <person name="Tonouchi N."/>
        </authorList>
    </citation>
    <scope>NUCLEOTIDE SEQUENCE</scope>
    <source>
        <strain evidence="5">NBRC 103684</strain>
    </source>
</reference>
<evidence type="ECO:0000256" key="2">
    <source>
        <dbReference type="ARBA" id="ARBA00022598"/>
    </source>
</evidence>
<keyword evidence="6" id="KW-1185">Reference proteome</keyword>
<dbReference type="Pfam" id="PF00501">
    <property type="entry name" value="AMP-binding"/>
    <property type="match status" value="1"/>
</dbReference>
<dbReference type="Gene3D" id="3.30.300.30">
    <property type="match status" value="1"/>
</dbReference>
<accession>A0A9W6SBW3</accession>
<comment type="caution">
    <text evidence="5">The sequence shown here is derived from an EMBL/GenBank/DDBJ whole genome shotgun (WGS) entry which is preliminary data.</text>
</comment>
<dbReference type="EMBL" id="BSTK01000017">
    <property type="protein sequence ID" value="GLY90708.1"/>
    <property type="molecule type" value="Genomic_DNA"/>
</dbReference>
<organism evidence="5 6">
    <name type="scientific">Actinoallomurus iriomotensis</name>
    <dbReference type="NCBI Taxonomy" id="478107"/>
    <lineage>
        <taxon>Bacteria</taxon>
        <taxon>Bacillati</taxon>
        <taxon>Actinomycetota</taxon>
        <taxon>Actinomycetes</taxon>
        <taxon>Streptosporangiales</taxon>
        <taxon>Thermomonosporaceae</taxon>
        <taxon>Actinoallomurus</taxon>
    </lineage>
</organism>
<comment type="similarity">
    <text evidence="1">Belongs to the ATP-dependent AMP-binding enzyme family.</text>
</comment>
<feature type="domain" description="AMP-dependent synthetase/ligase" evidence="3">
    <location>
        <begin position="59"/>
        <end position="415"/>
    </location>
</feature>
<dbReference type="RefSeq" id="WP_285581797.1">
    <property type="nucleotide sequence ID" value="NZ_BSTK01000017.1"/>
</dbReference>
<dbReference type="Gene3D" id="3.40.50.12780">
    <property type="entry name" value="N-terminal domain of ligase-like"/>
    <property type="match status" value="1"/>
</dbReference>
<name>A0A9W6SBW3_9ACTN</name>
<evidence type="ECO:0000256" key="1">
    <source>
        <dbReference type="ARBA" id="ARBA00006432"/>
    </source>
</evidence>
<dbReference type="GO" id="GO:0031956">
    <property type="term" value="F:medium-chain fatty acid-CoA ligase activity"/>
    <property type="evidence" value="ECO:0007669"/>
    <property type="project" value="TreeGrafter"/>
</dbReference>
<dbReference type="InterPro" id="IPR025110">
    <property type="entry name" value="AMP-bd_C"/>
</dbReference>
<keyword evidence="2" id="KW-0436">Ligase</keyword>
<protein>
    <submittedName>
        <fullName evidence="5">Fatty-acyl-CoA synthase</fullName>
    </submittedName>
</protein>
<dbReference type="GO" id="GO:0006631">
    <property type="term" value="P:fatty acid metabolic process"/>
    <property type="evidence" value="ECO:0007669"/>
    <property type="project" value="TreeGrafter"/>
</dbReference>
<evidence type="ECO:0000313" key="5">
    <source>
        <dbReference type="EMBL" id="GLY90708.1"/>
    </source>
</evidence>
<evidence type="ECO:0000259" key="3">
    <source>
        <dbReference type="Pfam" id="PF00501"/>
    </source>
</evidence>
<gene>
    <name evidence="5" type="ORF">Airi02_086370</name>
</gene>
<dbReference type="CDD" id="cd04433">
    <property type="entry name" value="AFD_class_I"/>
    <property type="match status" value="1"/>
</dbReference>
<dbReference type="PROSITE" id="PS00455">
    <property type="entry name" value="AMP_BINDING"/>
    <property type="match status" value="1"/>
</dbReference>
<dbReference type="InterPro" id="IPR045851">
    <property type="entry name" value="AMP-bd_C_sf"/>
</dbReference>
<evidence type="ECO:0000259" key="4">
    <source>
        <dbReference type="Pfam" id="PF13193"/>
    </source>
</evidence>
<feature type="domain" description="AMP-binding enzyme C-terminal" evidence="4">
    <location>
        <begin position="465"/>
        <end position="538"/>
    </location>
</feature>
<sequence>MVHARPEYRSGPGRWAGQALNVPLTMARRGLLWPWRPLRATRQLTALLHWGTTLAGGLAAAAARDPDRTALVDEKGELSYAELHDRTDRLAAGLVPDCRGRRLRVAVLCRNHRGLVESLIACSKRGAEVVLLGTGLGPGQLNGVMRELWADIVIADAEFADLLPRGGRRFTKVTAWADEDAPSGGGPTLEELIEATPAPALEPPPIQGRVVFLSSGTSGRPKGARRPPRPGFVPLTAMLARTPLRVGDRMLIEAPLFHAWGYSSLQLALAMRGTVVLGRRSDPERTLATIQERSCTTLVTVPIMLQRLLALPERTRAAYDTSSLRITAVSGSRLPGDLATAFMDAFSVELCNVYGSTEAGWVSIATAADLRAHPDTAGRPASGAEVAILDAEGRPVPRGATGRIYVAGSTRFEGYTGGVPVETRDGMLFMGDVGHLDHGGLLYVEGRADEMIVSGGENVFPAAAEDVIARLPQVREVAVTGVPDEEYGERLAAYIVMAPGARLDADTVRGHVRERLARYAVPRDVHFRPHLPRNAMGKVVPHRLHETAGA</sequence>
<dbReference type="AlphaFoldDB" id="A0A9W6SBW3"/>
<dbReference type="InterPro" id="IPR042099">
    <property type="entry name" value="ANL_N_sf"/>
</dbReference>
<dbReference type="InterPro" id="IPR020845">
    <property type="entry name" value="AMP-binding_CS"/>
</dbReference>
<dbReference type="PANTHER" id="PTHR43201:SF5">
    <property type="entry name" value="MEDIUM-CHAIN ACYL-COA LIGASE ACSF2, MITOCHONDRIAL"/>
    <property type="match status" value="1"/>
</dbReference>
<evidence type="ECO:0000313" key="6">
    <source>
        <dbReference type="Proteomes" id="UP001165074"/>
    </source>
</evidence>
<dbReference type="SUPFAM" id="SSF56801">
    <property type="entry name" value="Acetyl-CoA synthetase-like"/>
    <property type="match status" value="1"/>
</dbReference>
<dbReference type="Pfam" id="PF13193">
    <property type="entry name" value="AMP-binding_C"/>
    <property type="match status" value="1"/>
</dbReference>